<evidence type="ECO:0000256" key="1">
    <source>
        <dbReference type="ARBA" id="ARBA00004319"/>
    </source>
</evidence>
<dbReference type="InterPro" id="IPR013126">
    <property type="entry name" value="Hsp_70_fam"/>
</dbReference>
<evidence type="ECO:0000313" key="12">
    <source>
        <dbReference type="Proteomes" id="UP001162480"/>
    </source>
</evidence>
<feature type="region of interest" description="Disordered" evidence="10">
    <location>
        <begin position="599"/>
        <end position="711"/>
    </location>
</feature>
<dbReference type="AlphaFoldDB" id="A0AA36BQ86"/>
<dbReference type="InterPro" id="IPR043129">
    <property type="entry name" value="ATPase_NBD"/>
</dbReference>
<dbReference type="GO" id="GO:0140662">
    <property type="term" value="F:ATP-dependent protein folding chaperone"/>
    <property type="evidence" value="ECO:0007669"/>
    <property type="project" value="InterPro"/>
</dbReference>
<evidence type="ECO:0000256" key="3">
    <source>
        <dbReference type="ARBA" id="ARBA00022729"/>
    </source>
</evidence>
<dbReference type="Proteomes" id="UP001162480">
    <property type="component" value="Chromosome 20"/>
</dbReference>
<comment type="subcellular location">
    <subcellularLocation>
        <location evidence="1">Endoplasmic reticulum lumen</location>
    </subcellularLocation>
</comment>
<keyword evidence="4" id="KW-0547">Nucleotide-binding</keyword>
<dbReference type="GO" id="GO:0034663">
    <property type="term" value="C:endoplasmic reticulum chaperone complex"/>
    <property type="evidence" value="ECO:0007669"/>
    <property type="project" value="TreeGrafter"/>
</dbReference>
<dbReference type="InterPro" id="IPR029048">
    <property type="entry name" value="HSP70_C_sf"/>
</dbReference>
<feature type="region of interest" description="Disordered" evidence="10">
    <location>
        <begin position="931"/>
        <end position="992"/>
    </location>
</feature>
<dbReference type="Gene3D" id="1.20.1270.10">
    <property type="match status" value="1"/>
</dbReference>
<dbReference type="Pfam" id="PF00012">
    <property type="entry name" value="HSP70"/>
    <property type="match status" value="1"/>
</dbReference>
<evidence type="ECO:0000256" key="6">
    <source>
        <dbReference type="ARBA" id="ARBA00022840"/>
    </source>
</evidence>
<organism evidence="11 12">
    <name type="scientific">Octopus vulgaris</name>
    <name type="common">Common octopus</name>
    <dbReference type="NCBI Taxonomy" id="6645"/>
    <lineage>
        <taxon>Eukaryota</taxon>
        <taxon>Metazoa</taxon>
        <taxon>Spiralia</taxon>
        <taxon>Lophotrochozoa</taxon>
        <taxon>Mollusca</taxon>
        <taxon>Cephalopoda</taxon>
        <taxon>Coleoidea</taxon>
        <taxon>Octopodiformes</taxon>
        <taxon>Octopoda</taxon>
        <taxon>Incirrata</taxon>
        <taxon>Octopodidae</taxon>
        <taxon>Octopus</taxon>
    </lineage>
</organism>
<evidence type="ECO:0000256" key="7">
    <source>
        <dbReference type="ARBA" id="ARBA00023186"/>
    </source>
</evidence>
<reference evidence="11" key="1">
    <citation type="submission" date="2023-08" db="EMBL/GenBank/DDBJ databases">
        <authorList>
            <person name="Alioto T."/>
            <person name="Alioto T."/>
            <person name="Gomez Garrido J."/>
        </authorList>
    </citation>
    <scope>NUCLEOTIDE SEQUENCE</scope>
</reference>
<keyword evidence="7" id="KW-0143">Chaperone</keyword>
<dbReference type="GO" id="GO:0030968">
    <property type="term" value="P:endoplasmic reticulum unfolded protein response"/>
    <property type="evidence" value="ECO:0007669"/>
    <property type="project" value="TreeGrafter"/>
</dbReference>
<sequence>MRHMIVCLIIWRLTEKKTELGTVRTQNTTRVSVFKPRTNSPPSFKLSESFAVMSVDLGSNFMKIGIVKPGVPMEIVLNLESKRTTATIIAFKGEERQFSDLALSTRVKMPVNAYIYLMDIVGKQFDDPAVKLYQERFPFYTLVKDEERGTVIFKVDEETSYSTEELLGMLLEYCKQLAENFAEQNIKDVVVTVPTHFNQAERNSVKEAVHIGGLNLLQLMSVNAAVALNYGVFRRKDFSNKPQYIIFYDMGASSTTASVVGYVLSQSKEDTRDINPQLTIHGVAFDNRLGGLEMTMRFRNYLAEQFNKKKLTTQDVFKNQRSMAKLFKEAERVKMILSANSDHYAQVENLIDNQDMRIKVTRSIFEELNADLFERVAIPIKKALEYSEITLEEIKDVILMGGGTRIPKVQENLLKVVKRKELGKSINTDEAAALGAVYQAAHLSQGFRVKKFTVKEATVYPIVVEFKRQKTGNAKTVKRTLFGRGNTYPVKKVMTFNKHTDDFTFSVGYGDLNFITDDHRKSFHTMFLKNISLTGVGDAYAKHTTAVDYKGVRVHFRMDESGLLHLDGAESIFEQAPDAVNANEESTWSKLGNTLSGFFRGNEETDGMSVNEEGAAEKTASADKETGTTEKGSEDGGDGQSKEKKSEKPQKEDTTAEKKSEKVEKPTEQEQKESDKTPKDDDTKPSDKNQTNTTQGTTKKDETPKVKKPGILKENLKMEIKILDLSPIAEKKLKESKNRLAELKKKDEEKRALEHSKNELESYIFDMQDKLSQEDYIQCSTEEQREAIRKECSDSSDWLYEQDDSTKTEEYVKRLNILKAASKDLLFRVKEMRDRPVMLDTLKSLLNHTEYFYKNLYNHTLGDDPVFTQVEVNTLGKLINETYAWRKNILAEQAKTPLHEKPKLLTEDIALKIRDLDREVNYLVYKAKSYRPKPKVKPDATNTTNSTEKADSEKVKTDSDTEKTTTDSQDTADSQTDKKSEKKPPHRNDGEL</sequence>
<dbReference type="GO" id="GO:0005524">
    <property type="term" value="F:ATP binding"/>
    <property type="evidence" value="ECO:0007669"/>
    <property type="project" value="UniProtKB-KW"/>
</dbReference>
<dbReference type="SUPFAM" id="SSF100934">
    <property type="entry name" value="Heat shock protein 70kD (HSP70), C-terminal subdomain"/>
    <property type="match status" value="1"/>
</dbReference>
<dbReference type="InterPro" id="IPR018181">
    <property type="entry name" value="Heat_shock_70_CS"/>
</dbReference>
<evidence type="ECO:0000256" key="9">
    <source>
        <dbReference type="SAM" id="Coils"/>
    </source>
</evidence>
<dbReference type="Gene3D" id="3.90.640.10">
    <property type="entry name" value="Actin, Chain A, domain 4"/>
    <property type="match status" value="1"/>
</dbReference>
<dbReference type="EMBL" id="OX597833">
    <property type="protein sequence ID" value="CAI9737636.1"/>
    <property type="molecule type" value="Genomic_DNA"/>
</dbReference>
<dbReference type="PANTHER" id="PTHR45639:SF3">
    <property type="entry name" value="HYPOXIA UP-REGULATED PROTEIN 1"/>
    <property type="match status" value="1"/>
</dbReference>
<feature type="compositionally biased region" description="Basic and acidic residues" evidence="10">
    <location>
        <begin position="620"/>
        <end position="687"/>
    </location>
</feature>
<evidence type="ECO:0000256" key="4">
    <source>
        <dbReference type="ARBA" id="ARBA00022741"/>
    </source>
</evidence>
<dbReference type="SUPFAM" id="SSF53067">
    <property type="entry name" value="Actin-like ATPase domain"/>
    <property type="match status" value="2"/>
</dbReference>
<gene>
    <name evidence="11" type="ORF">OCTVUL_1B012321</name>
</gene>
<evidence type="ECO:0000256" key="8">
    <source>
        <dbReference type="ARBA" id="ARBA00040503"/>
    </source>
</evidence>
<keyword evidence="6" id="KW-0067">ATP-binding</keyword>
<dbReference type="FunFam" id="3.90.640.10:FF:000004">
    <property type="entry name" value="Heat shock 70 kDa protein 4"/>
    <property type="match status" value="1"/>
</dbReference>
<evidence type="ECO:0000256" key="2">
    <source>
        <dbReference type="ARBA" id="ARBA00007381"/>
    </source>
</evidence>
<dbReference type="GO" id="GO:0005788">
    <property type="term" value="C:endoplasmic reticulum lumen"/>
    <property type="evidence" value="ECO:0007669"/>
    <property type="project" value="UniProtKB-SubCell"/>
</dbReference>
<evidence type="ECO:0000256" key="10">
    <source>
        <dbReference type="SAM" id="MobiDB-lite"/>
    </source>
</evidence>
<dbReference type="PROSITE" id="PS01036">
    <property type="entry name" value="HSP70_3"/>
    <property type="match status" value="1"/>
</dbReference>
<protein>
    <recommendedName>
        <fullName evidence="8">Hypoxia up-regulated protein 1</fullName>
    </recommendedName>
</protein>
<name>A0AA36BQ86_OCTVU</name>
<evidence type="ECO:0000256" key="5">
    <source>
        <dbReference type="ARBA" id="ARBA00022824"/>
    </source>
</evidence>
<dbReference type="CDD" id="cd10230">
    <property type="entry name" value="ASKHA_NBD_HSP70_HYOU1"/>
    <property type="match status" value="1"/>
</dbReference>
<keyword evidence="5" id="KW-0256">Endoplasmic reticulum</keyword>
<dbReference type="Gene3D" id="3.30.30.30">
    <property type="match status" value="1"/>
</dbReference>
<dbReference type="Gene3D" id="2.60.34.10">
    <property type="entry name" value="Substrate Binding Domain Of DNAk, Chain A, domain 1"/>
    <property type="match status" value="1"/>
</dbReference>
<dbReference type="InterPro" id="IPR029047">
    <property type="entry name" value="HSP70_peptide-bd_sf"/>
</dbReference>
<dbReference type="PANTHER" id="PTHR45639">
    <property type="entry name" value="HSC70CB, ISOFORM G-RELATED"/>
    <property type="match status" value="1"/>
</dbReference>
<proteinExistence type="inferred from homology"/>
<feature type="compositionally biased region" description="Low complexity" evidence="10">
    <location>
        <begin position="688"/>
        <end position="697"/>
    </location>
</feature>
<keyword evidence="3" id="KW-0732">Signal</keyword>
<feature type="compositionally biased region" description="Basic and acidic residues" evidence="10">
    <location>
        <begin position="948"/>
        <end position="965"/>
    </location>
</feature>
<comment type="similarity">
    <text evidence="2">Belongs to the heat shock protein 70 family.</text>
</comment>
<keyword evidence="12" id="KW-1185">Reference proteome</keyword>
<keyword evidence="9" id="KW-0175">Coiled coil</keyword>
<dbReference type="FunFam" id="3.30.30.30:FF:000004">
    <property type="entry name" value="hypoxia up-regulated protein 1"/>
    <property type="match status" value="1"/>
</dbReference>
<evidence type="ECO:0000313" key="11">
    <source>
        <dbReference type="EMBL" id="CAI9737636.1"/>
    </source>
</evidence>
<dbReference type="PRINTS" id="PR00301">
    <property type="entry name" value="HEATSHOCK70"/>
</dbReference>
<feature type="coiled-coil region" evidence="9">
    <location>
        <begin position="726"/>
        <end position="763"/>
    </location>
</feature>
<accession>A0AA36BQ86</accession>
<dbReference type="Gene3D" id="3.30.420.40">
    <property type="match status" value="2"/>
</dbReference>
<feature type="compositionally biased region" description="Basic and acidic residues" evidence="10">
    <location>
        <begin position="975"/>
        <end position="992"/>
    </location>
</feature>